<organism evidence="1">
    <name type="scientific">Sipha flava</name>
    <name type="common">yellow sugarcane aphid</name>
    <dbReference type="NCBI Taxonomy" id="143950"/>
    <lineage>
        <taxon>Eukaryota</taxon>
        <taxon>Metazoa</taxon>
        <taxon>Ecdysozoa</taxon>
        <taxon>Arthropoda</taxon>
        <taxon>Hexapoda</taxon>
        <taxon>Insecta</taxon>
        <taxon>Pterygota</taxon>
        <taxon>Neoptera</taxon>
        <taxon>Paraneoptera</taxon>
        <taxon>Hemiptera</taxon>
        <taxon>Sternorrhyncha</taxon>
        <taxon>Aphidomorpha</taxon>
        <taxon>Aphidoidea</taxon>
        <taxon>Aphididae</taxon>
        <taxon>Sipha</taxon>
    </lineage>
</organism>
<dbReference type="EMBL" id="GGMS01005058">
    <property type="protein sequence ID" value="MBY74261.1"/>
    <property type="molecule type" value="Transcribed_RNA"/>
</dbReference>
<name>A0A2S2Q9E9_9HEMI</name>
<gene>
    <name evidence="1" type="ORF">g.1435</name>
</gene>
<reference evidence="1" key="1">
    <citation type="submission" date="2018-04" db="EMBL/GenBank/DDBJ databases">
        <title>Transcriptome assembly of Sipha flava.</title>
        <authorList>
            <person name="Scully E.D."/>
            <person name="Geib S.M."/>
            <person name="Palmer N.A."/>
            <person name="Koch K."/>
            <person name="Bradshaw J."/>
            <person name="Heng-Moss T."/>
            <person name="Sarath G."/>
        </authorList>
    </citation>
    <scope>NUCLEOTIDE SEQUENCE</scope>
</reference>
<accession>A0A2S2Q9E9</accession>
<sequence length="107" mass="12361">MERTRINTRHCCDGVNAEKSIPRQGVLNTSYGHNPFLIRRSFNVHNSYKVTRNRINVKRANNEHATFLLCLYHVHFESDFIGILYNCYCSEGFPFPPPSLSPDQSNS</sequence>
<protein>
    <submittedName>
        <fullName evidence="1">Uncharacterized protein</fullName>
    </submittedName>
</protein>
<dbReference type="AlphaFoldDB" id="A0A2S2Q9E9"/>
<proteinExistence type="predicted"/>
<evidence type="ECO:0000313" key="1">
    <source>
        <dbReference type="EMBL" id="MBY74261.1"/>
    </source>
</evidence>